<gene>
    <name evidence="4" type="ORF">GCM10007418_22740</name>
</gene>
<dbReference type="RefSeq" id="WP_150276915.1">
    <property type="nucleotide sequence ID" value="NZ_BMFF01000004.1"/>
</dbReference>
<evidence type="ECO:0000256" key="1">
    <source>
        <dbReference type="ARBA" id="ARBA00022679"/>
    </source>
</evidence>
<keyword evidence="1" id="KW-0808">Transferase</keyword>
<evidence type="ECO:0000256" key="2">
    <source>
        <dbReference type="ARBA" id="ARBA00023315"/>
    </source>
</evidence>
<dbReference type="InterPro" id="IPR016181">
    <property type="entry name" value="Acyl_CoA_acyltransferase"/>
</dbReference>
<dbReference type="Gene3D" id="3.40.630.30">
    <property type="match status" value="1"/>
</dbReference>
<organism evidence="4 5">
    <name type="scientific">Halopseudomonas salina</name>
    <dbReference type="NCBI Taxonomy" id="1323744"/>
    <lineage>
        <taxon>Bacteria</taxon>
        <taxon>Pseudomonadati</taxon>
        <taxon>Pseudomonadota</taxon>
        <taxon>Gammaproteobacteria</taxon>
        <taxon>Pseudomonadales</taxon>
        <taxon>Pseudomonadaceae</taxon>
        <taxon>Halopseudomonas</taxon>
    </lineage>
</organism>
<dbReference type="SUPFAM" id="SSF56024">
    <property type="entry name" value="Phospholipase D/nuclease"/>
    <property type="match status" value="1"/>
</dbReference>
<proteinExistence type="predicted"/>
<evidence type="ECO:0000313" key="5">
    <source>
        <dbReference type="Proteomes" id="UP000638188"/>
    </source>
</evidence>
<comment type="caution">
    <text evidence="4">The sequence shown here is derived from an EMBL/GenBank/DDBJ whole genome shotgun (WGS) entry which is preliminary data.</text>
</comment>
<accession>A0ABQ1PT86</accession>
<dbReference type="Proteomes" id="UP000638188">
    <property type="component" value="Unassembled WGS sequence"/>
</dbReference>
<reference evidence="5" key="1">
    <citation type="journal article" date="2019" name="Int. J. Syst. Evol. Microbiol.">
        <title>The Global Catalogue of Microorganisms (GCM) 10K type strain sequencing project: providing services to taxonomists for standard genome sequencing and annotation.</title>
        <authorList>
            <consortium name="The Broad Institute Genomics Platform"/>
            <consortium name="The Broad Institute Genome Sequencing Center for Infectious Disease"/>
            <person name="Wu L."/>
            <person name="Ma J."/>
        </authorList>
    </citation>
    <scope>NUCLEOTIDE SEQUENCE [LARGE SCALE GENOMIC DNA]</scope>
    <source>
        <strain evidence="5">CGMCC 1.12482</strain>
    </source>
</reference>
<dbReference type="InterPro" id="IPR057691">
    <property type="entry name" value="DUF7931"/>
</dbReference>
<dbReference type="SUPFAM" id="SSF55729">
    <property type="entry name" value="Acyl-CoA N-acyltransferases (Nat)"/>
    <property type="match status" value="1"/>
</dbReference>
<dbReference type="CDD" id="cd04301">
    <property type="entry name" value="NAT_SF"/>
    <property type="match status" value="1"/>
</dbReference>
<dbReference type="Pfam" id="PF13673">
    <property type="entry name" value="Acetyltransf_10"/>
    <property type="match status" value="1"/>
</dbReference>
<feature type="domain" description="N-acetyltransferase" evidence="3">
    <location>
        <begin position="4"/>
        <end position="140"/>
    </location>
</feature>
<keyword evidence="5" id="KW-1185">Reference proteome</keyword>
<evidence type="ECO:0000259" key="3">
    <source>
        <dbReference type="PROSITE" id="PS51186"/>
    </source>
</evidence>
<evidence type="ECO:0000313" key="4">
    <source>
        <dbReference type="EMBL" id="GGD03044.1"/>
    </source>
</evidence>
<protein>
    <recommendedName>
        <fullName evidence="3">N-acetyltransferase domain-containing protein</fullName>
    </recommendedName>
</protein>
<dbReference type="PROSITE" id="PS51186">
    <property type="entry name" value="GNAT"/>
    <property type="match status" value="1"/>
</dbReference>
<dbReference type="Pfam" id="PF25559">
    <property type="entry name" value="DUF7931"/>
    <property type="match status" value="1"/>
</dbReference>
<sequence length="336" mass="39005">MNEIEVQVVDWHTTEALRDIRRAVFIIEQQIPESLEWDSDDPVATHFLLTCDQEPVGTARLLDDGHIGRVAILQEWRGRNLGETLMLAVMEHAQALGMHTLLLSAQSYALEFYRRLGFQVCSAEYLEAGIAHYAMRRDNPCNDMPPIEFVSPGRFSIHNPQEAAAVTRELNLTWQLGEHRDLIEIDEQQTQDHLLWMLAQARRRVFIYAADQAVWLFNRREVIDAVEQLVARQPKARVQILLHEATKPFLQGHSLVNLMHRFPSLLQIRKQHPERLKGPQVYMLVDDSGVLMLPRSIRREGFIRYNSPDQVRRWQGTFEDLWASSQSDSAIRRFLL</sequence>
<dbReference type="InterPro" id="IPR000182">
    <property type="entry name" value="GNAT_dom"/>
</dbReference>
<dbReference type="EMBL" id="BMFF01000004">
    <property type="protein sequence ID" value="GGD03044.1"/>
    <property type="molecule type" value="Genomic_DNA"/>
</dbReference>
<name>A0ABQ1PT86_9GAMM</name>
<dbReference type="PANTHER" id="PTHR43877">
    <property type="entry name" value="AMINOALKYLPHOSPHONATE N-ACETYLTRANSFERASE-RELATED-RELATED"/>
    <property type="match status" value="1"/>
</dbReference>
<keyword evidence="2" id="KW-0012">Acyltransferase</keyword>
<dbReference type="InterPro" id="IPR050832">
    <property type="entry name" value="Bact_Acetyltransf"/>
</dbReference>